<dbReference type="Proteomes" id="UP000636800">
    <property type="component" value="Chromosome 10"/>
</dbReference>
<protein>
    <recommendedName>
        <fullName evidence="6">Fe2OG dioxygenase domain-containing protein</fullName>
    </recommendedName>
</protein>
<gene>
    <name evidence="7" type="ORF">HPP92_020052</name>
</gene>
<dbReference type="SUPFAM" id="SSF51197">
    <property type="entry name" value="Clavaminate synthase-like"/>
    <property type="match status" value="1"/>
</dbReference>
<dbReference type="GO" id="GO:0046872">
    <property type="term" value="F:metal ion binding"/>
    <property type="evidence" value="ECO:0007669"/>
    <property type="project" value="UniProtKB-KW"/>
</dbReference>
<evidence type="ECO:0000313" key="8">
    <source>
        <dbReference type="Proteomes" id="UP000636800"/>
    </source>
</evidence>
<dbReference type="AlphaFoldDB" id="A0A835Q7P4"/>
<dbReference type="Gene3D" id="2.60.120.330">
    <property type="entry name" value="B-lactam Antibiotic, Isopenicillin N Synthase, Chain"/>
    <property type="match status" value="2"/>
</dbReference>
<name>A0A835Q7P4_VANPL</name>
<dbReference type="InterPro" id="IPR044861">
    <property type="entry name" value="IPNS-like_FE2OG_OXY"/>
</dbReference>
<keyword evidence="3 5" id="KW-0560">Oxidoreductase</keyword>
<accession>A0A835Q7P4</accession>
<dbReference type="InterPro" id="IPR050231">
    <property type="entry name" value="Iron_ascorbate_oxido_reductase"/>
</dbReference>
<comment type="similarity">
    <text evidence="5">Belongs to the iron/ascorbate-dependent oxidoreductase family.</text>
</comment>
<keyword evidence="8" id="KW-1185">Reference proteome</keyword>
<sequence>MAATTSDAAAARTTALKCISLLNPDIQKSCFLLKQACQDSGFFFVVDHGISQDLTDEVFFQSKMFFGLPLQEKMKLLRNKKHRGYTPKLDELLDPENQVITKKDITLELRYLRMIIKQTNLFMGQISGPQKMFYLGGGMLWRSTIEKPYADFFDKKEMLDEPIATLRLLHYEDKVSDPAMGIYGCGAHSDFGFLTLLATDDVMGLQICKDKDARPRIWEYVPPLKGAFVVNLGDMLERWSNGVFRSTLHRVIGHGQERYSIVYFVEPSHECIVECLPSCTSEVNPPKYSPIICSTYLSQRYRETHLYLDSYHRNEARGKV</sequence>
<comment type="caution">
    <text evidence="7">The sequence shown here is derived from an EMBL/GenBank/DDBJ whole genome shotgun (WGS) entry which is preliminary data.</text>
</comment>
<dbReference type="OrthoDB" id="660759at2759"/>
<evidence type="ECO:0000256" key="3">
    <source>
        <dbReference type="ARBA" id="ARBA00023002"/>
    </source>
</evidence>
<dbReference type="InterPro" id="IPR026992">
    <property type="entry name" value="DIOX_N"/>
</dbReference>
<dbReference type="PROSITE" id="PS51471">
    <property type="entry name" value="FE2OG_OXY"/>
    <property type="match status" value="1"/>
</dbReference>
<evidence type="ECO:0000259" key="6">
    <source>
        <dbReference type="PROSITE" id="PS51471"/>
    </source>
</evidence>
<keyword evidence="2 5" id="KW-0479">Metal-binding</keyword>
<dbReference type="Pfam" id="PF03171">
    <property type="entry name" value="2OG-FeII_Oxy"/>
    <property type="match status" value="1"/>
</dbReference>
<comment type="cofactor">
    <cofactor evidence="1">
        <name>L-ascorbate</name>
        <dbReference type="ChEBI" id="CHEBI:38290"/>
    </cofactor>
</comment>
<keyword evidence="4 5" id="KW-0408">Iron</keyword>
<feature type="domain" description="Fe2OG dioxygenase" evidence="6">
    <location>
        <begin position="162"/>
        <end position="267"/>
    </location>
</feature>
<reference evidence="7 8" key="1">
    <citation type="journal article" date="2020" name="Nat. Food">
        <title>A phased Vanilla planifolia genome enables genetic improvement of flavour and production.</title>
        <authorList>
            <person name="Hasing T."/>
            <person name="Tang H."/>
            <person name="Brym M."/>
            <person name="Khazi F."/>
            <person name="Huang T."/>
            <person name="Chambers A.H."/>
        </authorList>
    </citation>
    <scope>NUCLEOTIDE SEQUENCE [LARGE SCALE GENOMIC DNA]</scope>
    <source>
        <tissue evidence="7">Leaf</tissue>
    </source>
</reference>
<dbReference type="PRINTS" id="PR00682">
    <property type="entry name" value="IPNSYNTHASE"/>
</dbReference>
<evidence type="ECO:0000256" key="1">
    <source>
        <dbReference type="ARBA" id="ARBA00001961"/>
    </source>
</evidence>
<dbReference type="InterPro" id="IPR005123">
    <property type="entry name" value="Oxoglu/Fe-dep_dioxygenase_dom"/>
</dbReference>
<dbReference type="PANTHER" id="PTHR47990">
    <property type="entry name" value="2-OXOGLUTARATE (2OG) AND FE(II)-DEPENDENT OXYGENASE SUPERFAMILY PROTEIN-RELATED"/>
    <property type="match status" value="1"/>
</dbReference>
<dbReference type="GO" id="GO:0016491">
    <property type="term" value="F:oxidoreductase activity"/>
    <property type="evidence" value="ECO:0007669"/>
    <property type="project" value="UniProtKB-KW"/>
</dbReference>
<evidence type="ECO:0000256" key="2">
    <source>
        <dbReference type="ARBA" id="ARBA00022723"/>
    </source>
</evidence>
<dbReference type="Pfam" id="PF14226">
    <property type="entry name" value="DIOX_N"/>
    <property type="match status" value="1"/>
</dbReference>
<organism evidence="7 8">
    <name type="scientific">Vanilla planifolia</name>
    <name type="common">Vanilla</name>
    <dbReference type="NCBI Taxonomy" id="51239"/>
    <lineage>
        <taxon>Eukaryota</taxon>
        <taxon>Viridiplantae</taxon>
        <taxon>Streptophyta</taxon>
        <taxon>Embryophyta</taxon>
        <taxon>Tracheophyta</taxon>
        <taxon>Spermatophyta</taxon>
        <taxon>Magnoliopsida</taxon>
        <taxon>Liliopsida</taxon>
        <taxon>Asparagales</taxon>
        <taxon>Orchidaceae</taxon>
        <taxon>Vanilloideae</taxon>
        <taxon>Vanilleae</taxon>
        <taxon>Vanilla</taxon>
    </lineage>
</organism>
<proteinExistence type="inferred from homology"/>
<evidence type="ECO:0000256" key="5">
    <source>
        <dbReference type="RuleBase" id="RU003682"/>
    </source>
</evidence>
<evidence type="ECO:0000313" key="7">
    <source>
        <dbReference type="EMBL" id="KAG0463983.1"/>
    </source>
</evidence>
<evidence type="ECO:0000256" key="4">
    <source>
        <dbReference type="ARBA" id="ARBA00023004"/>
    </source>
</evidence>
<dbReference type="InterPro" id="IPR027443">
    <property type="entry name" value="IPNS-like_sf"/>
</dbReference>
<dbReference type="EMBL" id="JADCNL010000010">
    <property type="protein sequence ID" value="KAG0463983.1"/>
    <property type="molecule type" value="Genomic_DNA"/>
</dbReference>